<reference evidence="1" key="1">
    <citation type="submission" date="2018-11" db="EMBL/GenBank/DDBJ databases">
        <authorList>
            <consortium name="Pathogen Informatics"/>
        </authorList>
    </citation>
    <scope>NUCLEOTIDE SEQUENCE [LARGE SCALE GENOMIC DNA]</scope>
</reference>
<name>A0A3P7EVY3_TOXCA</name>
<dbReference type="Gene3D" id="3.30.70.270">
    <property type="match status" value="1"/>
</dbReference>
<protein>
    <recommendedName>
        <fullName evidence="2">Reverse transcriptase domain-containing protein</fullName>
    </recommendedName>
</protein>
<sequence length="193" mass="22057">MRKNDQIFKAYNEIIQQQLEQGITEKAPNPAEGPTVHYLLHNAVIKPPLKSACCTTHQHHRREGVRNDQLYRGPVLPQLVGVPMRFREDEIALTADIENAFLRLELQEPNRDACRFLWLRNPDDIGAEIERSLQAYRFCCVPFGVVSSPFLLAAVLKTHLKGYPDGSAVDRNLHVENIFISAENPSEAERLYR</sequence>
<dbReference type="EMBL" id="UYWY01001930">
    <property type="protein sequence ID" value="VDM27471.1"/>
    <property type="molecule type" value="Genomic_DNA"/>
</dbReference>
<dbReference type="InterPro" id="IPR043502">
    <property type="entry name" value="DNA/RNA_pol_sf"/>
</dbReference>
<accession>A0A3P7EVY3</accession>
<evidence type="ECO:0000313" key="1">
    <source>
        <dbReference type="EMBL" id="VDM27471.1"/>
    </source>
</evidence>
<dbReference type="InterPro" id="IPR043128">
    <property type="entry name" value="Rev_trsase/Diguanyl_cyclase"/>
</dbReference>
<dbReference type="Gene3D" id="3.10.10.10">
    <property type="entry name" value="HIV Type 1 Reverse Transcriptase, subunit A, domain 1"/>
    <property type="match status" value="1"/>
</dbReference>
<dbReference type="SUPFAM" id="SSF56672">
    <property type="entry name" value="DNA/RNA polymerases"/>
    <property type="match status" value="1"/>
</dbReference>
<proteinExistence type="predicted"/>
<evidence type="ECO:0008006" key="2">
    <source>
        <dbReference type="Google" id="ProtNLM"/>
    </source>
</evidence>
<gene>
    <name evidence="1" type="ORF">TCNE_LOCUS2101</name>
</gene>
<dbReference type="PANTHER" id="PTHR47331">
    <property type="entry name" value="PHD-TYPE DOMAIN-CONTAINING PROTEIN"/>
    <property type="match status" value="1"/>
</dbReference>
<organism evidence="1">
    <name type="scientific">Toxocara canis</name>
    <name type="common">Canine roundworm</name>
    <dbReference type="NCBI Taxonomy" id="6265"/>
    <lineage>
        <taxon>Eukaryota</taxon>
        <taxon>Metazoa</taxon>
        <taxon>Ecdysozoa</taxon>
        <taxon>Nematoda</taxon>
        <taxon>Chromadorea</taxon>
        <taxon>Rhabditida</taxon>
        <taxon>Spirurina</taxon>
        <taxon>Ascaridomorpha</taxon>
        <taxon>Ascaridoidea</taxon>
        <taxon>Toxocaridae</taxon>
        <taxon>Toxocara</taxon>
    </lineage>
</organism>
<dbReference type="AlphaFoldDB" id="A0A3P7EVY3"/>